<reference evidence="14" key="1">
    <citation type="journal article" date="2021" name="PeerJ">
        <title>Extensive microbial diversity within the chicken gut microbiome revealed by metagenomics and culture.</title>
        <authorList>
            <person name="Gilroy R."/>
            <person name="Ravi A."/>
            <person name="Getino M."/>
            <person name="Pursley I."/>
            <person name="Horton D.L."/>
            <person name="Alikhan N.F."/>
            <person name="Baker D."/>
            <person name="Gharbi K."/>
            <person name="Hall N."/>
            <person name="Watson M."/>
            <person name="Adriaenssens E.M."/>
            <person name="Foster-Nyarko E."/>
            <person name="Jarju S."/>
            <person name="Secka A."/>
            <person name="Antonio M."/>
            <person name="Oren A."/>
            <person name="Chaudhuri R.R."/>
            <person name="La Ragione R."/>
            <person name="Hildebrand F."/>
            <person name="Pallen M.J."/>
        </authorList>
    </citation>
    <scope>NUCLEOTIDE SEQUENCE</scope>
    <source>
        <strain evidence="14">ChiSxjej5B17-1746</strain>
    </source>
</reference>
<dbReference type="EMBL" id="DXGI01000015">
    <property type="protein sequence ID" value="HIW77603.1"/>
    <property type="molecule type" value="Genomic_DNA"/>
</dbReference>
<comment type="caution">
    <text evidence="10">Lacks conserved residue(s) required for the propagation of feature annotation.</text>
</comment>
<organism evidence="14 15">
    <name type="scientific">Candidatus Bilophila faecipullorum</name>
    <dbReference type="NCBI Taxonomy" id="2838482"/>
    <lineage>
        <taxon>Bacteria</taxon>
        <taxon>Pseudomonadati</taxon>
        <taxon>Thermodesulfobacteriota</taxon>
        <taxon>Desulfovibrionia</taxon>
        <taxon>Desulfovibrionales</taxon>
        <taxon>Desulfovibrionaceae</taxon>
        <taxon>Bilophila</taxon>
    </lineage>
</organism>
<comment type="caution">
    <text evidence="14">The sequence shown here is derived from an EMBL/GenBank/DDBJ whole genome shotgun (WGS) entry which is preliminary data.</text>
</comment>
<keyword evidence="7 10" id="KW-0067">ATP-binding</keyword>
<keyword evidence="4 10" id="KW-0808">Transferase</keyword>
<comment type="similarity">
    <text evidence="3 10 13">Belongs to the IPP transferase family.</text>
</comment>
<dbReference type="Pfam" id="PF01715">
    <property type="entry name" value="IPPT"/>
    <property type="match status" value="1"/>
</dbReference>
<gene>
    <name evidence="10 14" type="primary">miaA</name>
    <name evidence="14" type="ORF">H9874_00450</name>
</gene>
<feature type="binding site" evidence="10">
    <location>
        <begin position="12"/>
        <end position="17"/>
    </location>
    <ligand>
        <name>substrate</name>
    </ligand>
</feature>
<evidence type="ECO:0000256" key="7">
    <source>
        <dbReference type="ARBA" id="ARBA00022840"/>
    </source>
</evidence>
<comment type="catalytic activity">
    <reaction evidence="9 10 11">
        <text>adenosine(37) in tRNA + dimethylallyl diphosphate = N(6)-dimethylallyladenosine(37) in tRNA + diphosphate</text>
        <dbReference type="Rhea" id="RHEA:26482"/>
        <dbReference type="Rhea" id="RHEA-COMP:10162"/>
        <dbReference type="Rhea" id="RHEA-COMP:10375"/>
        <dbReference type="ChEBI" id="CHEBI:33019"/>
        <dbReference type="ChEBI" id="CHEBI:57623"/>
        <dbReference type="ChEBI" id="CHEBI:74411"/>
        <dbReference type="ChEBI" id="CHEBI:74415"/>
        <dbReference type="EC" id="2.5.1.75"/>
    </reaction>
</comment>
<feature type="site" description="Interaction with substrate tRNA" evidence="10">
    <location>
        <position position="120"/>
    </location>
</feature>
<dbReference type="SUPFAM" id="SSF52540">
    <property type="entry name" value="P-loop containing nucleoside triphosphate hydrolases"/>
    <property type="match status" value="1"/>
</dbReference>
<dbReference type="HAMAP" id="MF_00185">
    <property type="entry name" value="IPP_trans"/>
    <property type="match status" value="1"/>
</dbReference>
<evidence type="ECO:0000256" key="11">
    <source>
        <dbReference type="RuleBase" id="RU003783"/>
    </source>
</evidence>
<sequence length="299" mass="33181">MLKRVVCLVGPTGVGKSATALRLAEHFGGSIINADSRQVFSAFPVITAQPSAAEQALCPHHLYGFLQTSSRISAGAWGDLALQHMEGVAFPLLVGGTGLYLRALFDGIVDIPPIPDELVRKLSDACAQEGSAALHLRLRDIDPDYAARIHEHDRQRIVRALCVYESTGKTFSWWHRQTPPPREMDVLRIGLRLPLDDLTPLLARRIDAMIDAGAVDEARAEYAIHPDGALPGWSGIGCRELHQYLCGELSFEAARLLWIKNTRAYAKRQLTWFNADSRIRWFGPDQAEDVVKLVRSWQA</sequence>
<name>A0A9D1QZ92_9BACT</name>
<comment type="cofactor">
    <cofactor evidence="1 10">
        <name>Mg(2+)</name>
        <dbReference type="ChEBI" id="CHEBI:18420"/>
    </cofactor>
</comment>
<evidence type="ECO:0000256" key="13">
    <source>
        <dbReference type="RuleBase" id="RU003785"/>
    </source>
</evidence>
<evidence type="ECO:0000256" key="6">
    <source>
        <dbReference type="ARBA" id="ARBA00022741"/>
    </source>
</evidence>
<dbReference type="PANTHER" id="PTHR11088:SF60">
    <property type="entry name" value="TRNA DIMETHYLALLYLTRANSFERASE"/>
    <property type="match status" value="1"/>
</dbReference>
<dbReference type="GO" id="GO:0006400">
    <property type="term" value="P:tRNA modification"/>
    <property type="evidence" value="ECO:0007669"/>
    <property type="project" value="TreeGrafter"/>
</dbReference>
<proteinExistence type="inferred from homology"/>
<evidence type="ECO:0000256" key="12">
    <source>
        <dbReference type="RuleBase" id="RU003784"/>
    </source>
</evidence>
<dbReference type="GO" id="GO:0052381">
    <property type="term" value="F:tRNA dimethylallyltransferase activity"/>
    <property type="evidence" value="ECO:0007669"/>
    <property type="project" value="UniProtKB-UniRule"/>
</dbReference>
<reference evidence="14" key="2">
    <citation type="submission" date="2021-04" db="EMBL/GenBank/DDBJ databases">
        <authorList>
            <person name="Gilroy R."/>
        </authorList>
    </citation>
    <scope>NUCLEOTIDE SEQUENCE</scope>
    <source>
        <strain evidence="14">ChiSxjej5B17-1746</strain>
    </source>
</reference>
<comment type="subunit">
    <text evidence="10">Monomer.</text>
</comment>
<keyword evidence="8 10" id="KW-0460">Magnesium</keyword>
<evidence type="ECO:0000256" key="5">
    <source>
        <dbReference type="ARBA" id="ARBA00022694"/>
    </source>
</evidence>
<evidence type="ECO:0000256" key="9">
    <source>
        <dbReference type="ARBA" id="ARBA00049563"/>
    </source>
</evidence>
<feature type="binding site" evidence="10">
    <location>
        <begin position="10"/>
        <end position="17"/>
    </location>
    <ligand>
        <name>ATP</name>
        <dbReference type="ChEBI" id="CHEBI:30616"/>
    </ligand>
</feature>
<dbReference type="AlphaFoldDB" id="A0A9D1QZ92"/>
<comment type="function">
    <text evidence="2 10 12">Catalyzes the transfer of a dimethylallyl group onto the adenine at position 37 in tRNAs that read codons beginning with uridine, leading to the formation of N6-(dimethylallyl)adenosine (i(6)A).</text>
</comment>
<dbReference type="Proteomes" id="UP000824264">
    <property type="component" value="Unassembled WGS sequence"/>
</dbReference>
<dbReference type="InterPro" id="IPR039657">
    <property type="entry name" value="Dimethylallyltransferase"/>
</dbReference>
<accession>A0A9D1QZ92</accession>
<feature type="region of interest" description="Interaction with substrate tRNA" evidence="10">
    <location>
        <begin position="35"/>
        <end position="38"/>
    </location>
</feature>
<evidence type="ECO:0000256" key="2">
    <source>
        <dbReference type="ARBA" id="ARBA00003213"/>
    </source>
</evidence>
<dbReference type="NCBIfam" id="TIGR00174">
    <property type="entry name" value="miaA"/>
    <property type="match status" value="1"/>
</dbReference>
<evidence type="ECO:0000256" key="3">
    <source>
        <dbReference type="ARBA" id="ARBA00005842"/>
    </source>
</evidence>
<evidence type="ECO:0000313" key="14">
    <source>
        <dbReference type="EMBL" id="HIW77603.1"/>
    </source>
</evidence>
<evidence type="ECO:0000256" key="4">
    <source>
        <dbReference type="ARBA" id="ARBA00022679"/>
    </source>
</evidence>
<keyword evidence="6 10" id="KW-0547">Nucleotide-binding</keyword>
<dbReference type="GO" id="GO:0005524">
    <property type="term" value="F:ATP binding"/>
    <property type="evidence" value="ECO:0007669"/>
    <property type="project" value="UniProtKB-UniRule"/>
</dbReference>
<dbReference type="EC" id="2.5.1.75" evidence="10"/>
<protein>
    <recommendedName>
        <fullName evidence="10">tRNA dimethylallyltransferase</fullName>
        <ecNumber evidence="10">2.5.1.75</ecNumber>
    </recommendedName>
    <alternativeName>
        <fullName evidence="10">Dimethylallyl diphosphate:tRNA dimethylallyltransferase</fullName>
        <shortName evidence="10">DMAPP:tRNA dimethylallyltransferase</shortName>
        <shortName evidence="10">DMATase</shortName>
    </alternativeName>
    <alternativeName>
        <fullName evidence="10">Isopentenyl-diphosphate:tRNA isopentenyltransferase</fullName>
        <shortName evidence="10">IPP transferase</shortName>
        <shortName evidence="10">IPPT</shortName>
        <shortName evidence="10">IPTase</shortName>
    </alternativeName>
</protein>
<dbReference type="InterPro" id="IPR027417">
    <property type="entry name" value="P-loop_NTPase"/>
</dbReference>
<dbReference type="Gene3D" id="3.40.50.300">
    <property type="entry name" value="P-loop containing nucleotide triphosphate hydrolases"/>
    <property type="match status" value="1"/>
</dbReference>
<feature type="region of interest" description="Interaction with substrate tRNA" evidence="10">
    <location>
        <begin position="155"/>
        <end position="159"/>
    </location>
</feature>
<evidence type="ECO:0000256" key="8">
    <source>
        <dbReference type="ARBA" id="ARBA00022842"/>
    </source>
</evidence>
<dbReference type="Gene3D" id="1.10.20.140">
    <property type="match status" value="1"/>
</dbReference>
<dbReference type="PANTHER" id="PTHR11088">
    <property type="entry name" value="TRNA DIMETHYLALLYLTRANSFERASE"/>
    <property type="match status" value="1"/>
</dbReference>
<evidence type="ECO:0000256" key="10">
    <source>
        <dbReference type="HAMAP-Rule" id="MF_00185"/>
    </source>
</evidence>
<evidence type="ECO:0000256" key="1">
    <source>
        <dbReference type="ARBA" id="ARBA00001946"/>
    </source>
</evidence>
<feature type="site" description="Interaction with substrate tRNA" evidence="10">
    <location>
        <position position="97"/>
    </location>
</feature>
<keyword evidence="5 10" id="KW-0819">tRNA processing</keyword>
<evidence type="ECO:0000313" key="15">
    <source>
        <dbReference type="Proteomes" id="UP000824264"/>
    </source>
</evidence>
<dbReference type="InterPro" id="IPR018022">
    <property type="entry name" value="IPT"/>
</dbReference>